<comment type="caution">
    <text evidence="3">The sequence shown here is derived from an EMBL/GenBank/DDBJ whole genome shotgun (WGS) entry which is preliminary data.</text>
</comment>
<dbReference type="PROSITE" id="PS51186">
    <property type="entry name" value="GNAT"/>
    <property type="match status" value="1"/>
</dbReference>
<gene>
    <name evidence="3" type="ORF">ASZ90_001133</name>
</gene>
<dbReference type="Gene3D" id="3.40.630.30">
    <property type="match status" value="1"/>
</dbReference>
<dbReference type="PANTHER" id="PTHR13947:SF37">
    <property type="entry name" value="LD18367P"/>
    <property type="match status" value="1"/>
</dbReference>
<dbReference type="CDD" id="cd04301">
    <property type="entry name" value="NAT_SF"/>
    <property type="match status" value="1"/>
</dbReference>
<reference evidence="3" key="1">
    <citation type="journal article" date="2015" name="Proc. Natl. Acad. Sci. U.S.A.">
        <title>Networks of energetic and metabolic interactions define dynamics in microbial communities.</title>
        <authorList>
            <person name="Embree M."/>
            <person name="Liu J.K."/>
            <person name="Al-Bassam M.M."/>
            <person name="Zengler K."/>
        </authorList>
    </citation>
    <scope>NUCLEOTIDE SEQUENCE</scope>
</reference>
<evidence type="ECO:0000256" key="1">
    <source>
        <dbReference type="ARBA" id="ARBA00022679"/>
    </source>
</evidence>
<proteinExistence type="predicted"/>
<dbReference type="InterPro" id="IPR016181">
    <property type="entry name" value="Acyl_CoA_acyltransferase"/>
</dbReference>
<dbReference type="GO" id="GO:0008080">
    <property type="term" value="F:N-acetyltransferase activity"/>
    <property type="evidence" value="ECO:0007669"/>
    <property type="project" value="InterPro"/>
</dbReference>
<dbReference type="Pfam" id="PF00583">
    <property type="entry name" value="Acetyltransf_1"/>
    <property type="match status" value="1"/>
</dbReference>
<dbReference type="SUPFAM" id="SSF55729">
    <property type="entry name" value="Acyl-CoA N-acyltransferases (Nat)"/>
    <property type="match status" value="1"/>
</dbReference>
<evidence type="ECO:0000259" key="2">
    <source>
        <dbReference type="PROSITE" id="PS51186"/>
    </source>
</evidence>
<evidence type="ECO:0000313" key="3">
    <source>
        <dbReference type="EMBL" id="KUG28953.1"/>
    </source>
</evidence>
<sequence length="167" mass="18434">MNSQAGNVVLREGYEPGAVGRIVELHGRYYAGAWGAGAPFELLIAREVGAFLEGYDAAHDLLITAHLNGTMAGSLAIVGRTPRPGWAQLRFVIVDPACHRRGAGKAMLRRGLAWCRKRGFSGVFLWTVDNLPESRSMYEKAGFRVVECCPDDRYTLPRDNLRMELAL</sequence>
<keyword evidence="1 3" id="KW-0808">Transferase</keyword>
<organism evidence="3">
    <name type="scientific">hydrocarbon metagenome</name>
    <dbReference type="NCBI Taxonomy" id="938273"/>
    <lineage>
        <taxon>unclassified sequences</taxon>
        <taxon>metagenomes</taxon>
        <taxon>ecological metagenomes</taxon>
    </lineage>
</organism>
<protein>
    <submittedName>
        <fullName evidence="3">Transcriptional regulator, marr family / acetyltransferase (Gnat)</fullName>
    </submittedName>
</protein>
<dbReference type="EMBL" id="LNQE01000149">
    <property type="protein sequence ID" value="KUG28953.1"/>
    <property type="molecule type" value="Genomic_DNA"/>
</dbReference>
<dbReference type="AlphaFoldDB" id="A0A0W8G787"/>
<dbReference type="InterPro" id="IPR050769">
    <property type="entry name" value="NAT_camello-type"/>
</dbReference>
<dbReference type="InterPro" id="IPR000182">
    <property type="entry name" value="GNAT_dom"/>
</dbReference>
<dbReference type="PANTHER" id="PTHR13947">
    <property type="entry name" value="GNAT FAMILY N-ACETYLTRANSFERASE"/>
    <property type="match status" value="1"/>
</dbReference>
<name>A0A0W8G787_9ZZZZ</name>
<feature type="domain" description="N-acetyltransferase" evidence="2">
    <location>
        <begin position="8"/>
        <end position="167"/>
    </location>
</feature>
<accession>A0A0W8G787</accession>